<organism evidence="1 2">
    <name type="scientific">Bifidobacterium longum subsp. infantis</name>
    <dbReference type="NCBI Taxonomy" id="1682"/>
    <lineage>
        <taxon>Bacteria</taxon>
        <taxon>Bacillati</taxon>
        <taxon>Actinomycetota</taxon>
        <taxon>Actinomycetes</taxon>
        <taxon>Bifidobacteriales</taxon>
        <taxon>Bifidobacteriaceae</taxon>
        <taxon>Bifidobacterium</taxon>
    </lineage>
</organism>
<name>A0A4S5BDC4_BIFLI</name>
<sequence>MSKKIRVGWDDLKPGDLIHVKGSTNTYRFKSRTDWHSMIKVEGDGVGVSATWKLGVEKEPVSVFLVVYEEDFAYATRPAPKRPRLEEPQQDGEYWLKVDYPNRKWLKLIVFRGGSIWFFVIGDLGPNVFTPYPTWVDVLRNINPLEVLSAEGYYMRKAKGKL</sequence>
<evidence type="ECO:0000313" key="2">
    <source>
        <dbReference type="Proteomes" id="UP000306697"/>
    </source>
</evidence>
<evidence type="ECO:0000313" key="1">
    <source>
        <dbReference type="EMBL" id="THJ30234.1"/>
    </source>
</evidence>
<gene>
    <name evidence="1" type="ORF">E6L38_02600</name>
</gene>
<comment type="caution">
    <text evidence="1">The sequence shown here is derived from an EMBL/GenBank/DDBJ whole genome shotgun (WGS) entry which is preliminary data.</text>
</comment>
<accession>A0A4S5BDC4</accession>
<dbReference type="Proteomes" id="UP000306697">
    <property type="component" value="Unassembled WGS sequence"/>
</dbReference>
<dbReference type="EMBL" id="SSWL01000003">
    <property type="protein sequence ID" value="THJ30234.1"/>
    <property type="molecule type" value="Genomic_DNA"/>
</dbReference>
<dbReference type="RefSeq" id="WP_015713511.1">
    <property type="nucleotide sequence ID" value="NZ_SSWL01000003.1"/>
</dbReference>
<protein>
    <submittedName>
        <fullName evidence="1">Uncharacterized protein</fullName>
    </submittedName>
</protein>
<dbReference type="AlphaFoldDB" id="A0A4S5BDC4"/>
<reference evidence="1 2" key="1">
    <citation type="submission" date="2019-04" db="EMBL/GenBank/DDBJ databases">
        <title>Genome Announcement To Ensure Probiotic Safety of Bifidobacterium longum subsp infantis UBBI-01.</title>
        <authorList>
            <person name="Sulthana A."/>
            <person name="Lakshmi S.G."/>
            <person name="Madempudi R.S."/>
        </authorList>
    </citation>
    <scope>NUCLEOTIDE SEQUENCE [LARGE SCALE GENOMIC DNA]</scope>
    <source>
        <strain evidence="1 2">UBBI-01</strain>
    </source>
</reference>
<proteinExistence type="predicted"/>